<dbReference type="SUPFAM" id="SSF55874">
    <property type="entry name" value="ATPase domain of HSP90 chaperone/DNA topoisomerase II/histidine kinase"/>
    <property type="match status" value="1"/>
</dbReference>
<dbReference type="SUPFAM" id="SSF47384">
    <property type="entry name" value="Homodimeric domain of signal transducing histidine kinase"/>
    <property type="match status" value="1"/>
</dbReference>
<keyword evidence="11 12" id="KW-0472">Membrane</keyword>
<keyword evidence="9 12" id="KW-1133">Transmembrane helix</keyword>
<dbReference type="Gene3D" id="3.30.565.10">
    <property type="entry name" value="Histidine kinase-like ATPase, C-terminal domain"/>
    <property type="match status" value="1"/>
</dbReference>
<keyword evidence="15" id="KW-1185">Reference proteome</keyword>
<keyword evidence="5" id="KW-0597">Phosphoprotein</keyword>
<dbReference type="GO" id="GO:0000155">
    <property type="term" value="F:phosphorelay sensor kinase activity"/>
    <property type="evidence" value="ECO:0007669"/>
    <property type="project" value="InterPro"/>
</dbReference>
<comment type="subcellular location">
    <subcellularLocation>
        <location evidence="2">Cell membrane</location>
        <topology evidence="2">Multi-pass membrane protein</topology>
    </subcellularLocation>
</comment>
<dbReference type="SMART" id="SM00387">
    <property type="entry name" value="HATPase_c"/>
    <property type="match status" value="1"/>
</dbReference>
<dbReference type="InterPro" id="IPR003594">
    <property type="entry name" value="HATPase_dom"/>
</dbReference>
<dbReference type="GO" id="GO:0005886">
    <property type="term" value="C:plasma membrane"/>
    <property type="evidence" value="ECO:0007669"/>
    <property type="project" value="UniProtKB-SubCell"/>
</dbReference>
<evidence type="ECO:0000256" key="7">
    <source>
        <dbReference type="ARBA" id="ARBA00022692"/>
    </source>
</evidence>
<name>A0A8I0DUC7_9FIRM</name>
<dbReference type="GO" id="GO:0004721">
    <property type="term" value="F:phosphoprotein phosphatase activity"/>
    <property type="evidence" value="ECO:0007669"/>
    <property type="project" value="TreeGrafter"/>
</dbReference>
<evidence type="ECO:0000256" key="9">
    <source>
        <dbReference type="ARBA" id="ARBA00022989"/>
    </source>
</evidence>
<evidence type="ECO:0000256" key="10">
    <source>
        <dbReference type="ARBA" id="ARBA00023012"/>
    </source>
</evidence>
<dbReference type="CDD" id="cd00082">
    <property type="entry name" value="HisKA"/>
    <property type="match status" value="1"/>
</dbReference>
<dbReference type="InterPro" id="IPR005467">
    <property type="entry name" value="His_kinase_dom"/>
</dbReference>
<dbReference type="InterPro" id="IPR036097">
    <property type="entry name" value="HisK_dim/P_sf"/>
</dbReference>
<organism evidence="14 15">
    <name type="scientific">Coprococcus hominis</name>
    <name type="common">ex Liu et al. 2022</name>
    <dbReference type="NCBI Taxonomy" id="2763039"/>
    <lineage>
        <taxon>Bacteria</taxon>
        <taxon>Bacillati</taxon>
        <taxon>Bacillota</taxon>
        <taxon>Clostridia</taxon>
        <taxon>Lachnospirales</taxon>
        <taxon>Lachnospiraceae</taxon>
        <taxon>Coprococcus</taxon>
    </lineage>
</organism>
<evidence type="ECO:0000256" key="8">
    <source>
        <dbReference type="ARBA" id="ARBA00022777"/>
    </source>
</evidence>
<dbReference type="InterPro" id="IPR004358">
    <property type="entry name" value="Sig_transdc_His_kin-like_C"/>
</dbReference>
<comment type="catalytic activity">
    <reaction evidence="1">
        <text>ATP + protein L-histidine = ADP + protein N-phospho-L-histidine.</text>
        <dbReference type="EC" id="2.7.13.3"/>
    </reaction>
</comment>
<dbReference type="InterPro" id="IPR036890">
    <property type="entry name" value="HATPase_C_sf"/>
</dbReference>
<dbReference type="Proteomes" id="UP000615234">
    <property type="component" value="Unassembled WGS sequence"/>
</dbReference>
<evidence type="ECO:0000256" key="3">
    <source>
        <dbReference type="ARBA" id="ARBA00012438"/>
    </source>
</evidence>
<proteinExistence type="predicted"/>
<keyword evidence="10" id="KW-0902">Two-component regulatory system</keyword>
<keyword evidence="8 14" id="KW-0418">Kinase</keyword>
<evidence type="ECO:0000313" key="15">
    <source>
        <dbReference type="Proteomes" id="UP000615234"/>
    </source>
</evidence>
<dbReference type="GO" id="GO:0016036">
    <property type="term" value="P:cellular response to phosphate starvation"/>
    <property type="evidence" value="ECO:0007669"/>
    <property type="project" value="TreeGrafter"/>
</dbReference>
<evidence type="ECO:0000256" key="2">
    <source>
        <dbReference type="ARBA" id="ARBA00004651"/>
    </source>
</evidence>
<comment type="caution">
    <text evidence="14">The sequence shown here is derived from an EMBL/GenBank/DDBJ whole genome shotgun (WGS) entry which is preliminary data.</text>
</comment>
<reference evidence="14 15" key="1">
    <citation type="submission" date="2020-08" db="EMBL/GenBank/DDBJ databases">
        <title>Genome public.</title>
        <authorList>
            <person name="Liu C."/>
            <person name="Sun Q."/>
        </authorList>
    </citation>
    <scope>NUCLEOTIDE SEQUENCE [LARGE SCALE GENOMIC DNA]</scope>
    <source>
        <strain evidence="14 15">NSJ-10</strain>
    </source>
</reference>
<keyword evidence="7 12" id="KW-0812">Transmembrane</keyword>
<dbReference type="Pfam" id="PF02518">
    <property type="entry name" value="HATPase_c"/>
    <property type="match status" value="1"/>
</dbReference>
<dbReference type="PANTHER" id="PTHR45453">
    <property type="entry name" value="PHOSPHATE REGULON SENSOR PROTEIN PHOR"/>
    <property type="match status" value="1"/>
</dbReference>
<feature type="transmembrane region" description="Helical" evidence="12">
    <location>
        <begin position="43"/>
        <end position="65"/>
    </location>
</feature>
<dbReference type="InterPro" id="IPR050351">
    <property type="entry name" value="BphY/WalK/GraS-like"/>
</dbReference>
<dbReference type="InterPro" id="IPR003661">
    <property type="entry name" value="HisK_dim/P_dom"/>
</dbReference>
<dbReference type="AlphaFoldDB" id="A0A8I0DUC7"/>
<dbReference type="PRINTS" id="PR00344">
    <property type="entry name" value="BCTRLSENSOR"/>
</dbReference>
<evidence type="ECO:0000256" key="12">
    <source>
        <dbReference type="SAM" id="Phobius"/>
    </source>
</evidence>
<sequence length="343" mass="39751">MEHISIKEIGQIIKQNRFWLGIIGLLDLLSILLLWLIDAQAFYVIAISVILFSLLVFVTAVLYLAKKERKRKKAFDEFLAVPDSYHEEQLFHDAENLQAEIRSFSQILHEQMDQCAQTKLQLNDYEEYVEAWAHEVKTPLALLTFMLDNHRDELSEDVVCKLDRINCQMQRYIDQMLYYARLKGARKDYRFESVDTENCVKEVLEDFTPLLEEQKIQVQLDIKENTLFTDKRGFAFMLGQFISNSIKYSKGKDKQLRISCIREHEKIILSVRDNGMGIKACDLPYVFEKGFTGDSGDRRKKATGMGLYLAKEMAHDLNVELDVSSDEAAGGCEIKVYFPVVEE</sequence>
<evidence type="ECO:0000256" key="5">
    <source>
        <dbReference type="ARBA" id="ARBA00022553"/>
    </source>
</evidence>
<dbReference type="PROSITE" id="PS50109">
    <property type="entry name" value="HIS_KIN"/>
    <property type="match status" value="1"/>
</dbReference>
<evidence type="ECO:0000256" key="6">
    <source>
        <dbReference type="ARBA" id="ARBA00022679"/>
    </source>
</evidence>
<dbReference type="PANTHER" id="PTHR45453:SF2">
    <property type="entry name" value="HISTIDINE KINASE"/>
    <property type="match status" value="1"/>
</dbReference>
<evidence type="ECO:0000256" key="1">
    <source>
        <dbReference type="ARBA" id="ARBA00000085"/>
    </source>
</evidence>
<evidence type="ECO:0000313" key="14">
    <source>
        <dbReference type="EMBL" id="MBC5661961.1"/>
    </source>
</evidence>
<feature type="domain" description="Histidine kinase" evidence="13">
    <location>
        <begin position="131"/>
        <end position="342"/>
    </location>
</feature>
<gene>
    <name evidence="14" type="ORF">H8S09_03460</name>
</gene>
<evidence type="ECO:0000259" key="13">
    <source>
        <dbReference type="PROSITE" id="PS50109"/>
    </source>
</evidence>
<evidence type="ECO:0000256" key="11">
    <source>
        <dbReference type="ARBA" id="ARBA00023136"/>
    </source>
</evidence>
<dbReference type="EMBL" id="JACOOX010000002">
    <property type="protein sequence ID" value="MBC5661961.1"/>
    <property type="molecule type" value="Genomic_DNA"/>
</dbReference>
<dbReference type="EC" id="2.7.13.3" evidence="3"/>
<dbReference type="Pfam" id="PF00512">
    <property type="entry name" value="HisKA"/>
    <property type="match status" value="1"/>
</dbReference>
<accession>A0A8I0DUC7</accession>
<protein>
    <recommendedName>
        <fullName evidence="3">histidine kinase</fullName>
        <ecNumber evidence="3">2.7.13.3</ecNumber>
    </recommendedName>
</protein>
<evidence type="ECO:0000256" key="4">
    <source>
        <dbReference type="ARBA" id="ARBA00022475"/>
    </source>
</evidence>
<keyword evidence="6" id="KW-0808">Transferase</keyword>
<feature type="transmembrane region" description="Helical" evidence="12">
    <location>
        <begin position="18"/>
        <end position="37"/>
    </location>
</feature>
<dbReference type="RefSeq" id="WP_186847379.1">
    <property type="nucleotide sequence ID" value="NZ_JACOOX010000002.1"/>
</dbReference>
<keyword evidence="4" id="KW-1003">Cell membrane</keyword>